<protein>
    <submittedName>
        <fullName evidence="2">Uncharacterized protein</fullName>
    </submittedName>
</protein>
<keyword evidence="3" id="KW-1185">Reference proteome</keyword>
<dbReference type="STRING" id="999894.TDIS_1538"/>
<accession>A0A179D2Y5</accession>
<evidence type="ECO:0000256" key="1">
    <source>
        <dbReference type="SAM" id="Coils"/>
    </source>
</evidence>
<dbReference type="Proteomes" id="UP000078390">
    <property type="component" value="Unassembled WGS sequence"/>
</dbReference>
<evidence type="ECO:0000313" key="2">
    <source>
        <dbReference type="EMBL" id="OAQ20343.1"/>
    </source>
</evidence>
<name>A0A179D2Y5_9BACT</name>
<proteinExistence type="predicted"/>
<comment type="caution">
    <text evidence="2">The sequence shown here is derived from an EMBL/GenBank/DDBJ whole genome shotgun (WGS) entry which is preliminary data.</text>
</comment>
<gene>
    <name evidence="2" type="ORF">TDIS_1538</name>
</gene>
<dbReference type="EMBL" id="LWLG01000012">
    <property type="protein sequence ID" value="OAQ20343.1"/>
    <property type="molecule type" value="Genomic_DNA"/>
</dbReference>
<feature type="coiled-coil region" evidence="1">
    <location>
        <begin position="81"/>
        <end position="138"/>
    </location>
</feature>
<reference evidence="2 3" key="1">
    <citation type="submission" date="2016-04" db="EMBL/GenBank/DDBJ databases">
        <title>Genome analysis of Thermosulfurimonas dismutans, the first thermophilic sulfur-disproportionating bacterium of the phylum Thermodesulfobacteria.</title>
        <authorList>
            <person name="Mardanov A.V."/>
            <person name="Beletsky A.V."/>
            <person name="Kadnikov V.V."/>
            <person name="Slobodkin A.I."/>
            <person name="Ravin N.V."/>
        </authorList>
    </citation>
    <scope>NUCLEOTIDE SEQUENCE [LARGE SCALE GENOMIC DNA]</scope>
    <source>
        <strain evidence="2 3">S95</strain>
    </source>
</reference>
<feature type="coiled-coil region" evidence="1">
    <location>
        <begin position="12"/>
        <end position="53"/>
    </location>
</feature>
<dbReference type="RefSeq" id="WP_068670991.1">
    <property type="nucleotide sequence ID" value="NZ_LWLG01000012.1"/>
</dbReference>
<organism evidence="2 3">
    <name type="scientific">Thermosulfurimonas dismutans</name>
    <dbReference type="NCBI Taxonomy" id="999894"/>
    <lineage>
        <taxon>Bacteria</taxon>
        <taxon>Pseudomonadati</taxon>
        <taxon>Thermodesulfobacteriota</taxon>
        <taxon>Thermodesulfobacteria</taxon>
        <taxon>Thermodesulfobacteriales</taxon>
        <taxon>Thermodesulfobacteriaceae</taxon>
        <taxon>Thermosulfurimonas</taxon>
    </lineage>
</organism>
<dbReference type="AlphaFoldDB" id="A0A179D2Y5"/>
<keyword evidence="1" id="KW-0175">Coiled coil</keyword>
<sequence>MRDKVQKARDKYFKAIKEIEKIQVKIAELQRKIQALQEENASLQKEAGEILAKINLGELPETARKEAEAKRKQMDKNGLEIQGCELALKELQRRQAEKEAEAQKARVGIYLVLRDKVMDLAQRELRNYQELARKILRSHTIFIRSLDWLDQMELCMQKIGYKRDGKPEEIFGELLHRPFARPGLQLELLEEVAPGQFEARTAEVNGDEIFGEELGFLTVRVDFSWAEDRLTKALDKALGLEPAE</sequence>
<evidence type="ECO:0000313" key="3">
    <source>
        <dbReference type="Proteomes" id="UP000078390"/>
    </source>
</evidence>